<dbReference type="GO" id="GO:0046854">
    <property type="term" value="P:phosphatidylinositol phosphate biosynthetic process"/>
    <property type="evidence" value="ECO:0007669"/>
    <property type="project" value="TreeGrafter"/>
</dbReference>
<proteinExistence type="predicted"/>
<dbReference type="SMART" id="SM00330">
    <property type="entry name" value="PIPKc"/>
    <property type="match status" value="1"/>
</dbReference>
<dbReference type="InterPro" id="IPR027483">
    <property type="entry name" value="PInositol-4-P-4/5-kinase_C_sf"/>
</dbReference>
<reference evidence="6" key="1">
    <citation type="submission" date="2019-12" db="EMBL/GenBank/DDBJ databases">
        <title>Genome sequencing and annotation of Brassica cretica.</title>
        <authorList>
            <person name="Studholme D.J."/>
            <person name="Sarris P.F."/>
        </authorList>
    </citation>
    <scope>NUCLEOTIDE SEQUENCE</scope>
    <source>
        <strain evidence="6">PFS-102/07</strain>
        <tissue evidence="6">Leaf</tissue>
    </source>
</reference>
<dbReference type="GO" id="GO:0005524">
    <property type="term" value="F:ATP binding"/>
    <property type="evidence" value="ECO:0007669"/>
    <property type="project" value="UniProtKB-UniRule"/>
</dbReference>
<dbReference type="PANTHER" id="PTHR23086">
    <property type="entry name" value="PHOSPHATIDYLINOSITOL-4-PHOSPHATE 5-KINASE"/>
    <property type="match status" value="1"/>
</dbReference>
<sequence length="574" mass="64017">MSTREITAKDVKATEKNRVRYSSKHIKHLPPGTITEFVWKDYCPLGFRLVQELEDINHAEYLKSVCNDETLRKLSTGKVGNMFLLCKDDRFLIKILRKSEIKVILEMLPGYYQHIHKYRSTLLSKNYGAHSLKPVGGVKTYFVVMSNILQSDVFMNKVYDLKGSSQGRTNKKIKVRDKTILKDIDLDFHFYVDSLARHRLLKQTKLDCELLEDEGIMDYSLMLGLQVKGSTDGLIPVYDSFTSLGSVDSSKFMKTATNSPDSSSTMYSCTPSRDSIDSEDSVNVQSVASMCPSPAPTNASDSPQGSIVYKTTPTNIFQNSSSTNFGMRIPGRARRVERGESLGSVVGKNVKGGGEEWYDVILYLGIIDIFQDYGVRKRIEHCSTDGLIPVYDSFTSLGSVDSSKFMKTATNSPDSSSTMYSCTPSRDSIDSEDSVNVQSVASMCPSPAPTNASDSPQGSIVYKTTPTNIFQNSSSTNFGMRIPGRARRVERGESLGSVVGKNVKGGGEEWYDVILYLGIIDIFQDYGVRKRIEHCYKSIQHSSKTISAVHPKIYSSRFQDFVSQIFLPDEDLSN</sequence>
<dbReference type="InterPro" id="IPR027484">
    <property type="entry name" value="PInositol-4-P-5-kinase_N"/>
</dbReference>
<accession>A0A8S9GKV5</accession>
<dbReference type="EC" id="2.7.1.68" evidence="1"/>
<dbReference type="Pfam" id="PF01504">
    <property type="entry name" value="PIP5K"/>
    <property type="match status" value="2"/>
</dbReference>
<keyword evidence="3" id="KW-0808">Transferase</keyword>
<dbReference type="Gene3D" id="3.30.800.10">
    <property type="entry name" value="Phosphatidylinositol Phosphate Kinase II Beta"/>
    <property type="match status" value="1"/>
</dbReference>
<feature type="compositionally biased region" description="Polar residues" evidence="4">
    <location>
        <begin position="409"/>
        <end position="426"/>
    </location>
</feature>
<evidence type="ECO:0000256" key="2">
    <source>
        <dbReference type="ARBA" id="ARBA00022777"/>
    </source>
</evidence>
<dbReference type="EMBL" id="QGKY02001925">
    <property type="protein sequence ID" value="KAF2546931.1"/>
    <property type="molecule type" value="Genomic_DNA"/>
</dbReference>
<keyword evidence="2 3" id="KW-0418">Kinase</keyword>
<feature type="region of interest" description="Disordered" evidence="4">
    <location>
        <begin position="409"/>
        <end position="431"/>
    </location>
</feature>
<keyword evidence="3" id="KW-0067">ATP-binding</keyword>
<dbReference type="InterPro" id="IPR002498">
    <property type="entry name" value="PInositol-4-P-4/5-kinase_core"/>
</dbReference>
<organism evidence="6">
    <name type="scientific">Brassica cretica</name>
    <name type="common">Mustard</name>
    <dbReference type="NCBI Taxonomy" id="69181"/>
    <lineage>
        <taxon>Eukaryota</taxon>
        <taxon>Viridiplantae</taxon>
        <taxon>Streptophyta</taxon>
        <taxon>Embryophyta</taxon>
        <taxon>Tracheophyta</taxon>
        <taxon>Spermatophyta</taxon>
        <taxon>Magnoliopsida</taxon>
        <taxon>eudicotyledons</taxon>
        <taxon>Gunneridae</taxon>
        <taxon>Pentapetalae</taxon>
        <taxon>rosids</taxon>
        <taxon>malvids</taxon>
        <taxon>Brassicales</taxon>
        <taxon>Brassicaceae</taxon>
        <taxon>Brassiceae</taxon>
        <taxon>Brassica</taxon>
    </lineage>
</organism>
<dbReference type="Gene3D" id="3.30.810.10">
    <property type="entry name" value="2-Layer Sandwich"/>
    <property type="match status" value="2"/>
</dbReference>
<keyword evidence="3" id="KW-0547">Nucleotide-binding</keyword>
<gene>
    <name evidence="6" type="ORF">F2Q70_00019123</name>
</gene>
<evidence type="ECO:0000256" key="1">
    <source>
        <dbReference type="ARBA" id="ARBA00012172"/>
    </source>
</evidence>
<evidence type="ECO:0000259" key="5">
    <source>
        <dbReference type="PROSITE" id="PS51455"/>
    </source>
</evidence>
<dbReference type="InterPro" id="IPR023610">
    <property type="entry name" value="PInositol-4/5-P-5/4-kinase"/>
</dbReference>
<name>A0A8S9GKV5_BRACR</name>
<dbReference type="AlphaFoldDB" id="A0A8S9GKV5"/>
<dbReference type="SUPFAM" id="SSF56104">
    <property type="entry name" value="SAICAR synthase-like"/>
    <property type="match status" value="2"/>
</dbReference>
<comment type="caution">
    <text evidence="6">The sequence shown here is derived from an EMBL/GenBank/DDBJ whole genome shotgun (WGS) entry which is preliminary data.</text>
</comment>
<evidence type="ECO:0000313" key="6">
    <source>
        <dbReference type="EMBL" id="KAF2546931.1"/>
    </source>
</evidence>
<dbReference type="GO" id="GO:0016308">
    <property type="term" value="F:1-phosphatidylinositol-4-phosphate 5-kinase activity"/>
    <property type="evidence" value="ECO:0007669"/>
    <property type="project" value="UniProtKB-EC"/>
</dbReference>
<evidence type="ECO:0000256" key="4">
    <source>
        <dbReference type="SAM" id="MobiDB-lite"/>
    </source>
</evidence>
<feature type="domain" description="PIPK" evidence="5">
    <location>
        <begin position="1"/>
        <end position="566"/>
    </location>
</feature>
<protein>
    <recommendedName>
        <fullName evidence="1">1-phosphatidylinositol-4-phosphate 5-kinase</fullName>
        <ecNumber evidence="1">2.7.1.68</ecNumber>
    </recommendedName>
</protein>
<dbReference type="PANTHER" id="PTHR23086:SF111">
    <property type="entry name" value="PHOSPHATIDYLINOSITOL 4-PHOSPHATE 5-KINASE 10"/>
    <property type="match status" value="1"/>
</dbReference>
<feature type="compositionally biased region" description="Polar residues" evidence="4">
    <location>
        <begin position="256"/>
        <end position="273"/>
    </location>
</feature>
<feature type="region of interest" description="Disordered" evidence="4">
    <location>
        <begin position="256"/>
        <end position="283"/>
    </location>
</feature>
<evidence type="ECO:0000256" key="3">
    <source>
        <dbReference type="PROSITE-ProRule" id="PRU00781"/>
    </source>
</evidence>
<dbReference type="GO" id="GO:0005886">
    <property type="term" value="C:plasma membrane"/>
    <property type="evidence" value="ECO:0007669"/>
    <property type="project" value="TreeGrafter"/>
</dbReference>
<dbReference type="PROSITE" id="PS51455">
    <property type="entry name" value="PIPK"/>
    <property type="match status" value="1"/>
</dbReference>